<evidence type="ECO:0000313" key="3">
    <source>
        <dbReference type="Proteomes" id="UP000712600"/>
    </source>
</evidence>
<evidence type="ECO:0000256" key="1">
    <source>
        <dbReference type="SAM" id="MobiDB-lite"/>
    </source>
</evidence>
<dbReference type="Proteomes" id="UP000712600">
    <property type="component" value="Unassembled WGS sequence"/>
</dbReference>
<dbReference type="EMBL" id="QGKX02001290">
    <property type="protein sequence ID" value="KAF3536714.1"/>
    <property type="molecule type" value="Genomic_DNA"/>
</dbReference>
<feature type="compositionally biased region" description="Polar residues" evidence="1">
    <location>
        <begin position="20"/>
        <end position="32"/>
    </location>
</feature>
<comment type="caution">
    <text evidence="2">The sequence shown here is derived from an EMBL/GenBank/DDBJ whole genome shotgun (WGS) entry which is preliminary data.</text>
</comment>
<sequence>MEEKDSWQEDQSILDEESSYGDNQRSEYCSNTDFEEDPYEEDPEPVPPNPYHVDNRSTDCSKREADHKKAMKVETDPQISDDEERQSSHEAEIHGDNLGVPKEEEAISEAGKNVKESQLALAEEKEVESEAGRNVTELEAHSIKFSGHNKGTASYQEWEDNLKIWYHRHQPSDEEDDDEPVDTWEDFRLEMRRLVEEAEKETAANTTSPKRIIHIQPIPTLQLHALRIGVRRLITLTAHKRWNRPKKDSQSNNQGIHSQVHYNFQKGQKSVQGQKEIQNIQKARKLLGCTSLELKPEPSKTSDSLVPLELSNSGFMHLSFPKSFDPGIKQGDGFPNHAERLKESQGQHLTRPQNVEEDARNNKSAQAAKDQIILQLAETIWAKDHMDDPHKITRCLHAKRKQEVVISNLLIPDVPEDKTPSSRVPDQNRGVVLLFLLKGEPPDVPSKIKPIKYQGKALESQKRMKPDLLYISAGNPVSRSKPFQERGDDIYTETTLEPWDNQMNHSANRRTKQDMCFIKTAYLINHEAFCHETNVNAL</sequence>
<feature type="compositionally biased region" description="Basic and acidic residues" evidence="1">
    <location>
        <begin position="53"/>
        <end position="75"/>
    </location>
</feature>
<accession>A0A8S9QEP2</accession>
<gene>
    <name evidence="2" type="ORF">F2Q69_00023544</name>
</gene>
<evidence type="ECO:0000313" key="2">
    <source>
        <dbReference type="EMBL" id="KAF3536714.1"/>
    </source>
</evidence>
<feature type="compositionally biased region" description="Basic and acidic residues" evidence="1">
    <location>
        <begin position="85"/>
        <end position="105"/>
    </location>
</feature>
<feature type="region of interest" description="Disordered" evidence="1">
    <location>
        <begin position="332"/>
        <end position="366"/>
    </location>
</feature>
<feature type="region of interest" description="Disordered" evidence="1">
    <location>
        <begin position="1"/>
        <end position="107"/>
    </location>
</feature>
<protein>
    <submittedName>
        <fullName evidence="2">Uncharacterized protein</fullName>
    </submittedName>
</protein>
<name>A0A8S9QEP2_BRACR</name>
<organism evidence="2 3">
    <name type="scientific">Brassica cretica</name>
    <name type="common">Mustard</name>
    <dbReference type="NCBI Taxonomy" id="69181"/>
    <lineage>
        <taxon>Eukaryota</taxon>
        <taxon>Viridiplantae</taxon>
        <taxon>Streptophyta</taxon>
        <taxon>Embryophyta</taxon>
        <taxon>Tracheophyta</taxon>
        <taxon>Spermatophyta</taxon>
        <taxon>Magnoliopsida</taxon>
        <taxon>eudicotyledons</taxon>
        <taxon>Gunneridae</taxon>
        <taxon>Pentapetalae</taxon>
        <taxon>rosids</taxon>
        <taxon>malvids</taxon>
        <taxon>Brassicales</taxon>
        <taxon>Brassicaceae</taxon>
        <taxon>Brassiceae</taxon>
        <taxon>Brassica</taxon>
    </lineage>
</organism>
<reference evidence="2" key="1">
    <citation type="submission" date="2019-12" db="EMBL/GenBank/DDBJ databases">
        <title>Genome sequencing and annotation of Brassica cretica.</title>
        <authorList>
            <person name="Studholme D.J."/>
            <person name="Sarris P."/>
        </authorList>
    </citation>
    <scope>NUCLEOTIDE SEQUENCE</scope>
    <source>
        <strain evidence="2">PFS-109/04</strain>
        <tissue evidence="2">Leaf</tissue>
    </source>
</reference>
<feature type="compositionally biased region" description="Acidic residues" evidence="1">
    <location>
        <begin position="33"/>
        <end position="44"/>
    </location>
</feature>
<proteinExistence type="predicted"/>
<dbReference type="AlphaFoldDB" id="A0A8S9QEP2"/>